<sequence>MLDIASHRSTLTLSENNIVTGITIVPYMWNIEKLTITTDEGNTNSIIVHFVNRPVNRTSFVFNCYRYKVSCSNS</sequence>
<reference evidence="1 2" key="3">
    <citation type="journal article" date="1996" name="Virology">
        <title>Analysis of 94 kb of the chlorella virus PBCV-1 330-kb genome: map positions 88 to 182.</title>
        <authorList>
            <person name="Lu Z."/>
            <person name="Li Y."/>
            <person name="Que Q."/>
            <person name="Kutish G.F."/>
            <person name="Rock D.L."/>
            <person name="Van Etten J.L."/>
        </authorList>
    </citation>
    <scope>NUCLEOTIDE SEQUENCE [LARGE SCALE GENOMIC DNA]</scope>
</reference>
<reference evidence="1 2" key="5">
    <citation type="journal article" date="1997" name="Virology">
        <title>Analysis of 74 kb of DNA located at the right end of the 330-kb chlorella virus PBCV-1 genome.</title>
        <authorList>
            <person name="Li Y."/>
            <person name="Lu Z."/>
            <person name="Sun L."/>
            <person name="Ropp S."/>
            <person name="Kutish G.F."/>
            <person name="Rock D.L."/>
            <person name="Van Etten J.L."/>
        </authorList>
    </citation>
    <scope>NUCLEOTIDE SEQUENCE [LARGE SCALE GENOMIC DNA]</scope>
</reference>
<reference evidence="1 2" key="8">
    <citation type="journal article" date="2010" name="J. Virol.">
        <title>Microarray analysis of Paramecium bursaria chlorella virus 1 transcription.</title>
        <authorList>
            <person name="Yanai-Balser G.M."/>
            <person name="Duncan G.A."/>
            <person name="Eudy J.D."/>
            <person name="Wang D."/>
            <person name="Li X."/>
            <person name="Agarkova I.V."/>
            <person name="Dunigan D.D."/>
            <person name="Van Etten J.L."/>
        </authorList>
    </citation>
    <scope>NUCLEOTIDE SEQUENCE [LARGE SCALE GENOMIC DNA]</scope>
</reference>
<proteinExistence type="predicted"/>
<evidence type="ECO:0000313" key="1">
    <source>
        <dbReference type="EMBL" id="AAC96427.1"/>
    </source>
</evidence>
<gene>
    <name evidence="1" type="primary">a059L</name>
</gene>
<dbReference type="PIR" id="T17549">
    <property type="entry name" value="T17549"/>
</dbReference>
<name>Q89394_PBCV1</name>
<keyword evidence="2" id="KW-1185">Reference proteome</keyword>
<reference evidence="1 2" key="6">
    <citation type="journal article" date="1999" name="Virology">
        <title>Chlorella virus PBCV-1 encodes a functional homospermidine synthase.</title>
        <authorList>
            <person name="Kaiser A."/>
            <person name="Vollmert M."/>
            <person name="Tholl D."/>
            <person name="Graves M.V."/>
            <person name="Gurnon J.R."/>
            <person name="Xing W."/>
            <person name="Lisec A.D."/>
            <person name="Nickerson K.W."/>
            <person name="Van Etten J.L."/>
        </authorList>
    </citation>
    <scope>NUCLEOTIDE SEQUENCE [LARGE SCALE GENOMIC DNA]</scope>
</reference>
<accession>Q89394</accession>
<reference evidence="1 2" key="4">
    <citation type="journal article" date="1996" name="Virology">
        <title>Analysis of 76 kb of the chlorella virus PBCV-1 330-kb genome: map positions 182 to 258.</title>
        <authorList>
            <person name="Kutish G.F."/>
            <person name="Li Y."/>
            <person name="Lu Z."/>
            <person name="Furuta M."/>
            <person name="Rock D.L."/>
            <person name="Van Etten J.L."/>
        </authorList>
    </citation>
    <scope>NUCLEOTIDE SEQUENCE [LARGE SCALE GENOMIC DNA]</scope>
</reference>
<dbReference type="GeneID" id="917932"/>
<reference evidence="1 2" key="7">
    <citation type="journal article" date="2000" name="Virology">
        <title>Characterization of a beta-1,3-glucanase encoded by chlorella virus PBCV-1.</title>
        <authorList>
            <person name="Sun L."/>
            <person name="Gurnon J.R."/>
            <person name="Adams B.J."/>
            <person name="Graves M.V."/>
            <person name="Van Etten J.L."/>
        </authorList>
    </citation>
    <scope>NUCLEOTIDE SEQUENCE [LARGE SCALE GENOMIC DNA]</scope>
</reference>
<dbReference type="Proteomes" id="UP000000862">
    <property type="component" value="Segment"/>
</dbReference>
<organism evidence="1 2">
    <name type="scientific">Paramecium bursaria Chlorella virus 1</name>
    <name type="common">PBCV-1</name>
    <dbReference type="NCBI Taxonomy" id="10506"/>
    <lineage>
        <taxon>Viruses</taxon>
        <taxon>Varidnaviria</taxon>
        <taxon>Bamfordvirae</taxon>
        <taxon>Nucleocytoviricota</taxon>
        <taxon>Megaviricetes</taxon>
        <taxon>Algavirales</taxon>
        <taxon>Phycodnaviridae</taxon>
        <taxon>Chlorovirus</taxon>
        <taxon>Chlorovirus vanettense</taxon>
    </lineage>
</organism>
<dbReference type="KEGG" id="vg:917932"/>
<reference evidence="1 2" key="2">
    <citation type="journal article" date="1995" name="Virology">
        <title>Analysis of 43 kb of the Chlorella virus PBCV-1 330-kb genome: map positions 45 to 88.</title>
        <authorList>
            <person name="Li Y."/>
            <person name="Lu Z."/>
            <person name="Burbank D.E."/>
            <person name="Kutish G.F."/>
            <person name="Rock D.L."/>
            <person name="Van Etten J.L."/>
        </authorList>
    </citation>
    <scope>NUCLEOTIDE SEQUENCE [LARGE SCALE GENOMIC DNA]</scope>
</reference>
<dbReference type="EMBL" id="JF411744">
    <property type="protein sequence ID" value="AAC96427.1"/>
    <property type="molecule type" value="Genomic_DNA"/>
</dbReference>
<dbReference type="RefSeq" id="NP_048407.1">
    <property type="nucleotide sequence ID" value="NC_000852.5"/>
</dbReference>
<protein>
    <submittedName>
        <fullName evidence="1">Uncharacterized protein</fullName>
    </submittedName>
</protein>
<organismHost>
    <name type="scientific">Chlorella</name>
    <dbReference type="NCBI Taxonomy" id="3071"/>
</organismHost>
<evidence type="ECO:0000313" key="2">
    <source>
        <dbReference type="Proteomes" id="UP000000862"/>
    </source>
</evidence>
<reference evidence="1 2" key="1">
    <citation type="journal article" date="1995" name="Virology">
        <title>Analysis of 45 kb of DNA located at the left end of the chlorella virus PBCV-1 genome.</title>
        <authorList>
            <person name="Lu Z."/>
            <person name="Li Y."/>
            <person name="Zhang Y."/>
            <person name="Kutish G.F."/>
            <person name="Rock D.L."/>
            <person name="Van Etten J.L."/>
        </authorList>
    </citation>
    <scope>NUCLEOTIDE SEQUENCE [LARGE SCALE GENOMIC DNA]</scope>
</reference>